<reference evidence="2 3" key="1">
    <citation type="submission" date="2023-03" db="EMBL/GenBank/DDBJ databases">
        <title>Bacillus Genome Sequencing.</title>
        <authorList>
            <person name="Dunlap C."/>
        </authorList>
    </citation>
    <scope>NUCLEOTIDE SEQUENCE [LARGE SCALE GENOMIC DNA]</scope>
    <source>
        <strain evidence="2 3">B-23453</strain>
    </source>
</reference>
<evidence type="ECO:0000313" key="2">
    <source>
        <dbReference type="EMBL" id="MED1204009.1"/>
    </source>
</evidence>
<evidence type="ECO:0000313" key="3">
    <source>
        <dbReference type="Proteomes" id="UP001341444"/>
    </source>
</evidence>
<dbReference type="InterPro" id="IPR017018">
    <property type="entry name" value="UCP033634"/>
</dbReference>
<dbReference type="EMBL" id="JARMAB010000019">
    <property type="protein sequence ID" value="MED1204009.1"/>
    <property type="molecule type" value="Genomic_DNA"/>
</dbReference>
<dbReference type="InterPro" id="IPR046879">
    <property type="entry name" value="KANL3/Tex30_Abhydrolase"/>
</dbReference>
<name>A0ABU6MHU6_9BACI</name>
<evidence type="ECO:0000259" key="1">
    <source>
        <dbReference type="Pfam" id="PF20408"/>
    </source>
</evidence>
<gene>
    <name evidence="2" type="ORF">P4T90_13200</name>
</gene>
<feature type="domain" description="KANL3/Tex30 alpha/beta hydrolase-like" evidence="1">
    <location>
        <begin position="36"/>
        <end position="212"/>
    </location>
</feature>
<dbReference type="SUPFAM" id="SSF53474">
    <property type="entry name" value="alpha/beta-Hydrolases"/>
    <property type="match status" value="1"/>
</dbReference>
<comment type="caution">
    <text evidence="2">The sequence shown here is derived from an EMBL/GenBank/DDBJ whole genome shotgun (WGS) entry which is preliminary data.</text>
</comment>
<dbReference type="GO" id="GO:0016787">
    <property type="term" value="F:hydrolase activity"/>
    <property type="evidence" value="ECO:0007669"/>
    <property type="project" value="UniProtKB-KW"/>
</dbReference>
<dbReference type="InterPro" id="IPR029058">
    <property type="entry name" value="AB_hydrolase_fold"/>
</dbReference>
<dbReference type="PIRSF" id="PIRSF033634">
    <property type="entry name" value="UCP033634"/>
    <property type="match status" value="1"/>
</dbReference>
<organism evidence="2 3">
    <name type="scientific">Heyndrickxia acidicola</name>
    <dbReference type="NCBI Taxonomy" id="209389"/>
    <lineage>
        <taxon>Bacteria</taxon>
        <taxon>Bacillati</taxon>
        <taxon>Bacillota</taxon>
        <taxon>Bacilli</taxon>
        <taxon>Bacillales</taxon>
        <taxon>Bacillaceae</taxon>
        <taxon>Heyndrickxia</taxon>
    </lineage>
</organism>
<keyword evidence="3" id="KW-1185">Reference proteome</keyword>
<accession>A0ABU6MHU6</accession>
<protein>
    <submittedName>
        <fullName evidence="2">Alpha/beta hydrolase</fullName>
    </submittedName>
</protein>
<dbReference type="Proteomes" id="UP001341444">
    <property type="component" value="Unassembled WGS sequence"/>
</dbReference>
<keyword evidence="2" id="KW-0378">Hydrolase</keyword>
<proteinExistence type="predicted"/>
<dbReference type="RefSeq" id="WP_066264313.1">
    <property type="nucleotide sequence ID" value="NZ_JARMAB010000019.1"/>
</dbReference>
<dbReference type="Gene3D" id="3.40.50.1820">
    <property type="entry name" value="alpha/beta hydrolase"/>
    <property type="match status" value="1"/>
</dbReference>
<dbReference type="Pfam" id="PF20408">
    <property type="entry name" value="Abhydrolase_11"/>
    <property type="match status" value="1"/>
</dbReference>
<sequence>MIIKKGTVPGFKKIEVPYLHIKQEEASNKLAIILPGLGYTSQAPLLHYSCSIFLHKGFDVLQVNYQYFREEYKEFSKEELDEAVRKDANAVINEILKESSYEVFYLIGKSIGTISLSSEIKRERFKHAKVIWLTPLIKRVDIKQSMLTSTQKGLCFIGDQDPIYNEDAFNQLHKNTNLTLRLIHGADHSLEYPEKPVESIDVLKNVIVEMAKF</sequence>